<evidence type="ECO:0000313" key="3">
    <source>
        <dbReference type="Proteomes" id="UP000054537"/>
    </source>
</evidence>
<dbReference type="EMBL" id="JRTT01000016">
    <property type="protein sequence ID" value="KHD76724.1"/>
    <property type="molecule type" value="Genomic_DNA"/>
</dbReference>
<sequence>MSIPRLNPYRSTITPPGVVARPNRDRHSAREDAAALTERDRELIFQATGQRIAPGEPNQGWINSLAAAIAADRTAGRLAPGQEINEVYLRDLARRYDQNPTGRNPIAGYLDAALRHLDQHGPRTIGRLDVSA</sequence>
<feature type="region of interest" description="Disordered" evidence="1">
    <location>
        <begin position="1"/>
        <end position="32"/>
    </location>
</feature>
<organism evidence="2 3">
    <name type="scientific">Actinoplanes utahensis</name>
    <dbReference type="NCBI Taxonomy" id="1869"/>
    <lineage>
        <taxon>Bacteria</taxon>
        <taxon>Bacillati</taxon>
        <taxon>Actinomycetota</taxon>
        <taxon>Actinomycetes</taxon>
        <taxon>Micromonosporales</taxon>
        <taxon>Micromonosporaceae</taxon>
        <taxon>Actinoplanes</taxon>
    </lineage>
</organism>
<reference evidence="2 3" key="1">
    <citation type="submission" date="2014-10" db="EMBL/GenBank/DDBJ databases">
        <title>Draft genome sequence of Actinoplanes utahensis NRRL 12052.</title>
        <authorList>
            <person name="Velasco-Bucheli B."/>
            <person name="del Cerro C."/>
            <person name="Hormigo D."/>
            <person name="Garcia J.L."/>
            <person name="Acebal C."/>
            <person name="Arroyo M."/>
            <person name="de la Mata I."/>
        </authorList>
    </citation>
    <scope>NUCLEOTIDE SEQUENCE [LARGE SCALE GENOMIC DNA]</scope>
    <source>
        <strain evidence="2 3">NRRL 12052</strain>
    </source>
</reference>
<feature type="compositionally biased region" description="Basic and acidic residues" evidence="1">
    <location>
        <begin position="22"/>
        <end position="32"/>
    </location>
</feature>
<dbReference type="OrthoDB" id="3295465at2"/>
<dbReference type="Proteomes" id="UP000054537">
    <property type="component" value="Unassembled WGS sequence"/>
</dbReference>
<gene>
    <name evidence="2" type="ORF">MB27_15680</name>
</gene>
<evidence type="ECO:0000256" key="1">
    <source>
        <dbReference type="SAM" id="MobiDB-lite"/>
    </source>
</evidence>
<accession>A0A0A6UQR3</accession>
<protein>
    <submittedName>
        <fullName evidence="2">Uncharacterized protein</fullName>
    </submittedName>
</protein>
<dbReference type="RefSeq" id="WP_043525274.1">
    <property type="nucleotide sequence ID" value="NZ_BAABKU010000018.1"/>
</dbReference>
<comment type="caution">
    <text evidence="2">The sequence shown here is derived from an EMBL/GenBank/DDBJ whole genome shotgun (WGS) entry which is preliminary data.</text>
</comment>
<name>A0A0A6UQR3_ACTUT</name>
<dbReference type="AlphaFoldDB" id="A0A0A6UQR3"/>
<dbReference type="eggNOG" id="ENOG502ZK3R">
    <property type="taxonomic scope" value="Bacteria"/>
</dbReference>
<keyword evidence="3" id="KW-1185">Reference proteome</keyword>
<evidence type="ECO:0000313" key="2">
    <source>
        <dbReference type="EMBL" id="KHD76724.1"/>
    </source>
</evidence>
<proteinExistence type="predicted"/>